<dbReference type="InterPro" id="IPR024601">
    <property type="entry name" value="Peptidase_M1_pepN_C"/>
</dbReference>
<dbReference type="Proteomes" id="UP001281410">
    <property type="component" value="Unassembled WGS sequence"/>
</dbReference>
<accession>A0AAE0DUT0</accession>
<dbReference type="InterPro" id="IPR037144">
    <property type="entry name" value="Peptidase_M1_pepN_C_sf"/>
</dbReference>
<sequence>MGKAHNNVLDDFYSKWQHVFLVVNKWFTFKAMSDTYSNVENVKKLLNHQAFDLRNPNKVYSLMGGFCGSPHEFPCKDGSSYKFLGEIVVQLDQPNPQVASRMVLAFSRWMRYDETGKTLKRPN</sequence>
<dbReference type="GO" id="GO:0008270">
    <property type="term" value="F:zinc ion binding"/>
    <property type="evidence" value="ECO:0007669"/>
    <property type="project" value="InterPro"/>
</dbReference>
<protein>
    <recommendedName>
        <fullName evidence="1">Peptidase M1 alanyl aminopeptidase C-terminal domain-containing protein</fullName>
    </recommendedName>
</protein>
<dbReference type="PANTHER" id="PTHR46322:SF1">
    <property type="entry name" value="PUROMYCIN-SENSITIVE AMINOPEPTIDASE"/>
    <property type="match status" value="1"/>
</dbReference>
<organism evidence="2 3">
    <name type="scientific">Dipteronia sinensis</name>
    <dbReference type="NCBI Taxonomy" id="43782"/>
    <lineage>
        <taxon>Eukaryota</taxon>
        <taxon>Viridiplantae</taxon>
        <taxon>Streptophyta</taxon>
        <taxon>Embryophyta</taxon>
        <taxon>Tracheophyta</taxon>
        <taxon>Spermatophyta</taxon>
        <taxon>Magnoliopsida</taxon>
        <taxon>eudicotyledons</taxon>
        <taxon>Gunneridae</taxon>
        <taxon>Pentapetalae</taxon>
        <taxon>rosids</taxon>
        <taxon>malvids</taxon>
        <taxon>Sapindales</taxon>
        <taxon>Sapindaceae</taxon>
        <taxon>Hippocastanoideae</taxon>
        <taxon>Acereae</taxon>
        <taxon>Dipteronia</taxon>
    </lineage>
</organism>
<feature type="domain" description="Peptidase M1 alanyl aminopeptidase C-terminal" evidence="1">
    <location>
        <begin position="4"/>
        <end position="118"/>
    </location>
</feature>
<dbReference type="Pfam" id="PF17432">
    <property type="entry name" value="DUF3458_C"/>
    <property type="match status" value="1"/>
</dbReference>
<proteinExistence type="predicted"/>
<evidence type="ECO:0000313" key="3">
    <source>
        <dbReference type="Proteomes" id="UP001281410"/>
    </source>
</evidence>
<dbReference type="Gene3D" id="1.25.50.10">
    <property type="entry name" value="Peptidase M1, alanyl aminopeptidase, C-terminal domain"/>
    <property type="match status" value="1"/>
</dbReference>
<evidence type="ECO:0000313" key="2">
    <source>
        <dbReference type="EMBL" id="KAK3188097.1"/>
    </source>
</evidence>
<dbReference type="GO" id="GO:0009507">
    <property type="term" value="C:chloroplast"/>
    <property type="evidence" value="ECO:0007669"/>
    <property type="project" value="TreeGrafter"/>
</dbReference>
<dbReference type="InterPro" id="IPR012779">
    <property type="entry name" value="Peptidase_M1_pepN"/>
</dbReference>
<reference evidence="2" key="1">
    <citation type="journal article" date="2023" name="Plant J.">
        <title>Genome sequences and population genomics provide insights into the demographic history, inbreeding, and mutation load of two 'living fossil' tree species of Dipteronia.</title>
        <authorList>
            <person name="Feng Y."/>
            <person name="Comes H.P."/>
            <person name="Chen J."/>
            <person name="Zhu S."/>
            <person name="Lu R."/>
            <person name="Zhang X."/>
            <person name="Li P."/>
            <person name="Qiu J."/>
            <person name="Olsen K.M."/>
            <person name="Qiu Y."/>
        </authorList>
    </citation>
    <scope>NUCLEOTIDE SEQUENCE</scope>
    <source>
        <strain evidence="2">NBL</strain>
    </source>
</reference>
<gene>
    <name evidence="2" type="ORF">Dsin_027658</name>
</gene>
<dbReference type="AlphaFoldDB" id="A0AAE0DUT0"/>
<evidence type="ECO:0000259" key="1">
    <source>
        <dbReference type="Pfam" id="PF17432"/>
    </source>
</evidence>
<keyword evidence="3" id="KW-1185">Reference proteome</keyword>
<dbReference type="PANTHER" id="PTHR46322">
    <property type="entry name" value="PUROMYCIN-SENSITIVE AMINOPEPTIDASE"/>
    <property type="match status" value="1"/>
</dbReference>
<name>A0AAE0DUT0_9ROSI</name>
<comment type="caution">
    <text evidence="2">The sequence shown here is derived from an EMBL/GenBank/DDBJ whole genome shotgun (WGS) entry which is preliminary data.</text>
</comment>
<dbReference type="EMBL" id="JANJYJ010000009">
    <property type="protein sequence ID" value="KAK3188097.1"/>
    <property type="molecule type" value="Genomic_DNA"/>
</dbReference>